<sequence>MRKALLFIQLILLCASGFSVGQWTEYLSYSSAQKVIVADGKVYCVASGGLFSFDKSDNSLQKLNMIEGLSDVGIAAIGYGEQSDVVVVAYDNSNLDLLYSGEVYNMSDIKRKQISGDKTIYNILVVDQVAYLSCGFGIVAVNLEKREIKDTYYIGDNAAQIRVNDMAFDGTYLYAATENGVYKADINSSNLQYFGNWEKQTSLPNADSEFDQADYFDGKVIVNYNSESTGGDALYAWDGSYWSRYLSSVNQVLDVQVSADQLVVSSGTKVEVYSAGDQLAARVNSYELNNVLVSTIAAQSAVTDDDGLLWVADAGYSLVKVSGASSEQIEPEGPASNYVFALTMNGSDLWLADGGRTSAWNNMFYTPRFQLLRGDQWEAFDKETYSDLSGFHDIVCVTVDPNDADHVFAGSWGGGVLEFQDNQFVARYNNKNSSLQTAIPSQPDEPYCRISDLKFDSNGNLWVVNSIVDEPLSVLTTSGEWESYSLSGVQSSTDVGTMVMTEDDDMWIIIPRSQNTMIVRNAESSTSKKLSVIAYYNSGSNEVYTDMTDIYSIAMDQDGAIWFGTAVGVGVYSDPEDIWDGGSFYASRPGLDEGDGLYHPLLSTQTVTAIAVDGANRKWFGTKTSGVYLISEDGTEELLHFTTDDSPLLSDEITSLTINDQTGEVFIGTSKGLISYMGTATEGNDDYSGVYAYPNPVRETYSGDIVITGLIEDTDIKITDISGNLVYKTTSLGGQATWDGKNLRGHRVATGVYLVFGNDRYGEQSFVTKILFIH</sequence>
<evidence type="ECO:0000313" key="3">
    <source>
        <dbReference type="Proteomes" id="UP000283387"/>
    </source>
</evidence>
<comment type="caution">
    <text evidence="2">The sequence shown here is derived from an EMBL/GenBank/DDBJ whole genome shotgun (WGS) entry which is preliminary data.</text>
</comment>
<dbReference type="InterPro" id="IPR026444">
    <property type="entry name" value="Secre_tail"/>
</dbReference>
<dbReference type="InterPro" id="IPR048954">
    <property type="entry name" value="PorZ_N"/>
</dbReference>
<keyword evidence="3" id="KW-1185">Reference proteome</keyword>
<dbReference type="Gene3D" id="2.130.10.10">
    <property type="entry name" value="YVTN repeat-like/Quinoprotein amine dehydrogenase"/>
    <property type="match status" value="2"/>
</dbReference>
<dbReference type="EMBL" id="RAPN01000001">
    <property type="protein sequence ID" value="RKD92040.1"/>
    <property type="molecule type" value="Genomic_DNA"/>
</dbReference>
<dbReference type="Pfam" id="PF21544">
    <property type="entry name" value="PorZ_N_b_propeller"/>
    <property type="match status" value="1"/>
</dbReference>
<protein>
    <submittedName>
        <fullName evidence="2">Putative secreted protein (Por secretion system target)</fullName>
    </submittedName>
</protein>
<organism evidence="2 3">
    <name type="scientific">Mangrovibacterium diazotrophicum</name>
    <dbReference type="NCBI Taxonomy" id="1261403"/>
    <lineage>
        <taxon>Bacteria</taxon>
        <taxon>Pseudomonadati</taxon>
        <taxon>Bacteroidota</taxon>
        <taxon>Bacteroidia</taxon>
        <taxon>Marinilabiliales</taxon>
        <taxon>Prolixibacteraceae</taxon>
        <taxon>Mangrovibacterium</taxon>
    </lineage>
</organism>
<gene>
    <name evidence="2" type="ORF">BC643_2410</name>
</gene>
<dbReference type="NCBIfam" id="TIGR04183">
    <property type="entry name" value="Por_Secre_tail"/>
    <property type="match status" value="1"/>
</dbReference>
<dbReference type="InterPro" id="IPR011110">
    <property type="entry name" value="Reg_prop"/>
</dbReference>
<accession>A0A419W9B8</accession>
<dbReference type="SUPFAM" id="SSF63829">
    <property type="entry name" value="Calcium-dependent phosphotriesterase"/>
    <property type="match status" value="2"/>
</dbReference>
<evidence type="ECO:0000313" key="2">
    <source>
        <dbReference type="EMBL" id="RKD92040.1"/>
    </source>
</evidence>
<evidence type="ECO:0000259" key="1">
    <source>
        <dbReference type="Pfam" id="PF21544"/>
    </source>
</evidence>
<name>A0A419W9B8_9BACT</name>
<dbReference type="RefSeq" id="WP_120273291.1">
    <property type="nucleotide sequence ID" value="NZ_RAPN01000001.1"/>
</dbReference>
<feature type="domain" description="PorZ N-terminal beta-propeller" evidence="1">
    <location>
        <begin position="42"/>
        <end position="198"/>
    </location>
</feature>
<dbReference type="Proteomes" id="UP000283387">
    <property type="component" value="Unassembled WGS sequence"/>
</dbReference>
<dbReference type="OrthoDB" id="9807410at2"/>
<dbReference type="AlphaFoldDB" id="A0A419W9B8"/>
<proteinExistence type="predicted"/>
<reference evidence="2 3" key="1">
    <citation type="submission" date="2018-09" db="EMBL/GenBank/DDBJ databases">
        <title>Genomic Encyclopedia of Archaeal and Bacterial Type Strains, Phase II (KMG-II): from individual species to whole genera.</title>
        <authorList>
            <person name="Goeker M."/>
        </authorList>
    </citation>
    <scope>NUCLEOTIDE SEQUENCE [LARGE SCALE GENOMIC DNA]</scope>
    <source>
        <strain evidence="2 3">DSM 27148</strain>
    </source>
</reference>
<dbReference type="InterPro" id="IPR015943">
    <property type="entry name" value="WD40/YVTN_repeat-like_dom_sf"/>
</dbReference>
<dbReference type="Pfam" id="PF07494">
    <property type="entry name" value="Reg_prop"/>
    <property type="match status" value="1"/>
</dbReference>